<evidence type="ECO:0000313" key="2">
    <source>
        <dbReference type="EMBL" id="SVD79918.1"/>
    </source>
</evidence>
<dbReference type="PANTHER" id="PTHR35580:SF1">
    <property type="entry name" value="PHYTASE-LIKE DOMAIN-CONTAINING PROTEIN"/>
    <property type="match status" value="1"/>
</dbReference>
<dbReference type="EMBL" id="UINC01174009">
    <property type="protein sequence ID" value="SVD79918.1"/>
    <property type="molecule type" value="Genomic_DNA"/>
</dbReference>
<feature type="non-terminal residue" evidence="2">
    <location>
        <position position="265"/>
    </location>
</feature>
<reference evidence="2" key="1">
    <citation type="submission" date="2018-05" db="EMBL/GenBank/DDBJ databases">
        <authorList>
            <person name="Lanie J.A."/>
            <person name="Ng W.-L."/>
            <person name="Kazmierczak K.M."/>
            <person name="Andrzejewski T.M."/>
            <person name="Davidsen T.M."/>
            <person name="Wayne K.J."/>
            <person name="Tettelin H."/>
            <person name="Glass J.I."/>
            <person name="Rusch D."/>
            <person name="Podicherti R."/>
            <person name="Tsui H.-C.T."/>
            <person name="Winkler M.E."/>
        </authorList>
    </citation>
    <scope>NUCLEOTIDE SEQUENCE</scope>
</reference>
<sequence length="265" mass="28607">DAGGPELTPSYQSSSYYRVWVAKFNNLGQVTWAKMAGYLSSSRSSWGEGVAIDDSGNVAASGRFQQLMDFNANNNNRINAYQQSNNWDCFVAKWDANGTVLWAQAAGGSSTDYCYDLDMDKTSGNITIAGMFYGNAWFGNNQLSSTGSYDAFMAHVPSSGGWDWMKKFGGSSSEYGWAVAMRNGMYAFGGYFNGMSTDGSGQISYTAASGADGFVLMFGSDQDGGGIGDQVDDFPWESSQWRDTDGDGYGDNLDGWQGDSCPTVY</sequence>
<protein>
    <recommendedName>
        <fullName evidence="3">Bulb-type lectin domain-containing protein</fullName>
    </recommendedName>
</protein>
<dbReference type="Gene3D" id="4.10.1080.10">
    <property type="entry name" value="TSP type-3 repeat"/>
    <property type="match status" value="1"/>
</dbReference>
<evidence type="ECO:0008006" key="3">
    <source>
        <dbReference type="Google" id="ProtNLM"/>
    </source>
</evidence>
<dbReference type="PANTHER" id="PTHR35580">
    <property type="entry name" value="CELL SURFACE GLYCOPROTEIN (S-LAYER PROTEIN)-LIKE PROTEIN"/>
    <property type="match status" value="1"/>
</dbReference>
<dbReference type="InterPro" id="IPR052918">
    <property type="entry name" value="Motility_Chemotaxis_Reg"/>
</dbReference>
<feature type="region of interest" description="Disordered" evidence="1">
    <location>
        <begin position="235"/>
        <end position="265"/>
    </location>
</feature>
<name>A0A382YBL5_9ZZZZ</name>
<organism evidence="2">
    <name type="scientific">marine metagenome</name>
    <dbReference type="NCBI Taxonomy" id="408172"/>
    <lineage>
        <taxon>unclassified sequences</taxon>
        <taxon>metagenomes</taxon>
        <taxon>ecological metagenomes</taxon>
    </lineage>
</organism>
<accession>A0A382YBL5</accession>
<dbReference type="InterPro" id="IPR028974">
    <property type="entry name" value="TSP_type-3_rpt"/>
</dbReference>
<dbReference type="AlphaFoldDB" id="A0A382YBL5"/>
<gene>
    <name evidence="2" type="ORF">METZ01_LOCUS432772</name>
</gene>
<feature type="non-terminal residue" evidence="2">
    <location>
        <position position="1"/>
    </location>
</feature>
<evidence type="ECO:0000256" key="1">
    <source>
        <dbReference type="SAM" id="MobiDB-lite"/>
    </source>
</evidence>
<dbReference type="GO" id="GO:0005509">
    <property type="term" value="F:calcium ion binding"/>
    <property type="evidence" value="ECO:0007669"/>
    <property type="project" value="InterPro"/>
</dbReference>
<proteinExistence type="predicted"/>